<feature type="chain" id="PRO_5045297563" description="17 kDa surface antigen" evidence="2">
    <location>
        <begin position="27"/>
        <end position="148"/>
    </location>
</feature>
<keyword evidence="1" id="KW-1133">Transmembrane helix</keyword>
<protein>
    <recommendedName>
        <fullName evidence="5">17 kDa surface antigen</fullName>
    </recommendedName>
</protein>
<feature type="transmembrane region" description="Helical" evidence="1">
    <location>
        <begin position="42"/>
        <end position="62"/>
    </location>
</feature>
<reference evidence="4" key="1">
    <citation type="journal article" date="2019" name="Int. J. Syst. Evol. Microbiol.">
        <title>The Global Catalogue of Microorganisms (GCM) 10K type strain sequencing project: providing services to taxonomists for standard genome sequencing and annotation.</title>
        <authorList>
            <consortium name="The Broad Institute Genomics Platform"/>
            <consortium name="The Broad Institute Genome Sequencing Center for Infectious Disease"/>
            <person name="Wu L."/>
            <person name="Ma J."/>
        </authorList>
    </citation>
    <scope>NUCLEOTIDE SEQUENCE [LARGE SCALE GENOMIC DNA]</scope>
    <source>
        <strain evidence="4">KCTC 42984</strain>
    </source>
</reference>
<sequence length="148" mass="16748">MTIFRKATLATALTATALSAASPAMAQGYYYGHRSGGGDTAGAAIAGGIIGLAIGAIVASSATRHNDYDHRYADRGWQWRDGYYWDRQGRRFDRDGRPCEERADRQGYYERQGYYDRRGYDERGYGYGDRGYYGRDGYYGQRSTRYGY</sequence>
<evidence type="ECO:0000313" key="4">
    <source>
        <dbReference type="Proteomes" id="UP001595604"/>
    </source>
</evidence>
<evidence type="ECO:0000256" key="1">
    <source>
        <dbReference type="SAM" id="Phobius"/>
    </source>
</evidence>
<comment type="caution">
    <text evidence="3">The sequence shown here is derived from an EMBL/GenBank/DDBJ whole genome shotgun (WGS) entry which is preliminary data.</text>
</comment>
<name>A0ABV7IQL5_9SPHN</name>
<keyword evidence="1" id="KW-0472">Membrane</keyword>
<keyword evidence="2" id="KW-0732">Signal</keyword>
<evidence type="ECO:0008006" key="5">
    <source>
        <dbReference type="Google" id="ProtNLM"/>
    </source>
</evidence>
<dbReference type="EMBL" id="JBHRTQ010000007">
    <property type="protein sequence ID" value="MFC3173909.1"/>
    <property type="molecule type" value="Genomic_DNA"/>
</dbReference>
<organism evidence="3 4">
    <name type="scientific">Novosphingobium bradum</name>
    <dbReference type="NCBI Taxonomy" id="1737444"/>
    <lineage>
        <taxon>Bacteria</taxon>
        <taxon>Pseudomonadati</taxon>
        <taxon>Pseudomonadota</taxon>
        <taxon>Alphaproteobacteria</taxon>
        <taxon>Sphingomonadales</taxon>
        <taxon>Sphingomonadaceae</taxon>
        <taxon>Novosphingobium</taxon>
    </lineage>
</organism>
<proteinExistence type="predicted"/>
<keyword evidence="1" id="KW-0812">Transmembrane</keyword>
<evidence type="ECO:0000256" key="2">
    <source>
        <dbReference type="SAM" id="SignalP"/>
    </source>
</evidence>
<feature type="signal peptide" evidence="2">
    <location>
        <begin position="1"/>
        <end position="26"/>
    </location>
</feature>
<evidence type="ECO:0000313" key="3">
    <source>
        <dbReference type="EMBL" id="MFC3173909.1"/>
    </source>
</evidence>
<dbReference type="RefSeq" id="WP_379509290.1">
    <property type="nucleotide sequence ID" value="NZ_JBHRTQ010000007.1"/>
</dbReference>
<gene>
    <name evidence="3" type="ORF">ACFOD9_06565</name>
</gene>
<keyword evidence="4" id="KW-1185">Reference proteome</keyword>
<accession>A0ABV7IQL5</accession>
<dbReference type="Proteomes" id="UP001595604">
    <property type="component" value="Unassembled WGS sequence"/>
</dbReference>